<sequence>MDRRHLNLVRTLKTIAFHWILISFILLLLHNFTVYGLQKSQYSSNRNELLEHCHIPTYDDTFLIKEKEPFTTEVVDYSIHINIIDNNLLSTLQIFLKSEKLYDVNPKISAHELFKILPQLKNHVKQYPYQLHSPLKKLVDWLEKGFDSTLIQMNKMIDKHEISFKNLWYLFPSGSQVYAKLNGKLFGSRVTKWEYKSYSGTQYFVITGEFINSDGHEFVYIDKTWHIEQFDGVLNITKLPVVPLQKKCEIRDELVKRGKKFELFAIGPHYLRYSGNFFYKSWFISTYSRGDGRIMIDASTFNKINPNYDMGLAKHNFENLQYNYNYNTRPKPFLKRKIKEEELYMCSPTFFGFSFTAKIWGQFYVDQVDEIKFDDDAFDNLIMDTNKKDIITSLIKSELSGGLDFISGKGGGCIFLLHGPPGVGKTLTAEAISEYLHRPLYAVSVGELGVTPKELEKKLSEILEVASAWNAIILIDEGLCGVTLKNDVNRNALVGIFLRLLEYHKGILFLTTNRVESFDKAFYSRISLILKYDDLNESARAQIWRAFLDRADGKDNSQVDVDKLKQLQLNGREIKSAIRLAKALATVSDPGAIITMQHLEKILNIFAENLE</sequence>
<gene>
    <name evidence="1" type="ORF">DHETER_LOCUS1375</name>
</gene>
<protein>
    <submittedName>
        <fullName evidence="1">2112_t:CDS:1</fullName>
    </submittedName>
</protein>
<reference evidence="1" key="1">
    <citation type="submission" date="2021-06" db="EMBL/GenBank/DDBJ databases">
        <authorList>
            <person name="Kallberg Y."/>
            <person name="Tangrot J."/>
            <person name="Rosling A."/>
        </authorList>
    </citation>
    <scope>NUCLEOTIDE SEQUENCE</scope>
    <source>
        <strain evidence="1">IL203A</strain>
    </source>
</reference>
<dbReference type="EMBL" id="CAJVPU010000825">
    <property type="protein sequence ID" value="CAG8463165.1"/>
    <property type="molecule type" value="Genomic_DNA"/>
</dbReference>
<evidence type="ECO:0000313" key="2">
    <source>
        <dbReference type="Proteomes" id="UP000789702"/>
    </source>
</evidence>
<proteinExistence type="predicted"/>
<name>A0ACA9KBE2_9GLOM</name>
<organism evidence="1 2">
    <name type="scientific">Dentiscutata heterogama</name>
    <dbReference type="NCBI Taxonomy" id="1316150"/>
    <lineage>
        <taxon>Eukaryota</taxon>
        <taxon>Fungi</taxon>
        <taxon>Fungi incertae sedis</taxon>
        <taxon>Mucoromycota</taxon>
        <taxon>Glomeromycotina</taxon>
        <taxon>Glomeromycetes</taxon>
        <taxon>Diversisporales</taxon>
        <taxon>Gigasporaceae</taxon>
        <taxon>Dentiscutata</taxon>
    </lineage>
</organism>
<comment type="caution">
    <text evidence="1">The sequence shown here is derived from an EMBL/GenBank/DDBJ whole genome shotgun (WGS) entry which is preliminary data.</text>
</comment>
<dbReference type="Proteomes" id="UP000789702">
    <property type="component" value="Unassembled WGS sequence"/>
</dbReference>
<keyword evidence="2" id="KW-1185">Reference proteome</keyword>
<accession>A0ACA9KBE2</accession>
<evidence type="ECO:0000313" key="1">
    <source>
        <dbReference type="EMBL" id="CAG8463165.1"/>
    </source>
</evidence>